<dbReference type="InterPro" id="IPR007421">
    <property type="entry name" value="Schlafen_AlbA_2_dom"/>
</dbReference>
<accession>A0A831VRS9</accession>
<keyword evidence="3" id="KW-0067">ATP-binding</keyword>
<dbReference type="Proteomes" id="UP000886191">
    <property type="component" value="Unassembled WGS sequence"/>
</dbReference>
<reference evidence="3" key="1">
    <citation type="journal article" date="2020" name="mSystems">
        <title>Genome- and Community-Level Interaction Insights into Carbon Utilization and Element Cycling Functions of Hydrothermarchaeota in Hydrothermal Sediment.</title>
        <authorList>
            <person name="Zhou Z."/>
            <person name="Liu Y."/>
            <person name="Xu W."/>
            <person name="Pan J."/>
            <person name="Luo Z.H."/>
            <person name="Li M."/>
        </authorList>
    </citation>
    <scope>NUCLEOTIDE SEQUENCE [LARGE SCALE GENOMIC DNA]</scope>
    <source>
        <strain evidence="3">HyVt-345</strain>
    </source>
</reference>
<organism evidence="3">
    <name type="scientific">Pricia antarctica</name>
    <dbReference type="NCBI Taxonomy" id="641691"/>
    <lineage>
        <taxon>Bacteria</taxon>
        <taxon>Pseudomonadati</taxon>
        <taxon>Bacteroidota</taxon>
        <taxon>Flavobacteriia</taxon>
        <taxon>Flavobacteriales</taxon>
        <taxon>Flavobacteriaceae</taxon>
        <taxon>Pricia</taxon>
    </lineage>
</organism>
<dbReference type="GO" id="GO:0005524">
    <property type="term" value="F:ATP binding"/>
    <property type="evidence" value="ECO:0007669"/>
    <property type="project" value="UniProtKB-KW"/>
</dbReference>
<proteinExistence type="predicted"/>
<name>A0A831VRS9_9FLAO</name>
<feature type="domain" description="Schlafen AlbA-2" evidence="1">
    <location>
        <begin position="17"/>
        <end position="143"/>
    </location>
</feature>
<dbReference type="InterPro" id="IPR045973">
    <property type="entry name" value="DUF5929"/>
</dbReference>
<dbReference type="AlphaFoldDB" id="A0A831VRS9"/>
<comment type="caution">
    <text evidence="3">The sequence shown here is derived from an EMBL/GenBank/DDBJ whole genome shotgun (WGS) entry which is preliminary data.</text>
</comment>
<dbReference type="EMBL" id="DRGL01000050">
    <property type="protein sequence ID" value="HEA21993.1"/>
    <property type="molecule type" value="Genomic_DNA"/>
</dbReference>
<evidence type="ECO:0000313" key="3">
    <source>
        <dbReference type="EMBL" id="HEA21993.1"/>
    </source>
</evidence>
<feature type="domain" description="DUF5929" evidence="2">
    <location>
        <begin position="158"/>
        <end position="370"/>
    </location>
</feature>
<keyword evidence="3" id="KW-0547">Nucleotide-binding</keyword>
<dbReference type="InterPro" id="IPR038461">
    <property type="entry name" value="Schlafen_AlbA_2_dom_sf"/>
</dbReference>
<protein>
    <submittedName>
        <fullName evidence="3">ATP-binding protein</fullName>
    </submittedName>
</protein>
<dbReference type="Pfam" id="PF19351">
    <property type="entry name" value="DUF5929"/>
    <property type="match status" value="1"/>
</dbReference>
<evidence type="ECO:0000259" key="1">
    <source>
        <dbReference type="Pfam" id="PF04326"/>
    </source>
</evidence>
<dbReference type="Gene3D" id="3.30.950.30">
    <property type="entry name" value="Schlafen, AAA domain"/>
    <property type="match status" value="1"/>
</dbReference>
<evidence type="ECO:0000259" key="2">
    <source>
        <dbReference type="Pfam" id="PF19351"/>
    </source>
</evidence>
<dbReference type="Pfam" id="PF04326">
    <property type="entry name" value="SLFN_AlbA_2"/>
    <property type="match status" value="1"/>
</dbReference>
<gene>
    <name evidence="3" type="ORF">ENH87_13895</name>
</gene>
<sequence>MINKRLLIKNILAHYDEGTFFDKKRGISLKTDSEKAKLLKHICALSNSNPENDSYIIFGISDNDNSIVGAINFDDSMIQNLVKSSLINPPIVSYENIQFPETKYYKTVGLLTIFEEKERTSFSKNIWKIKRDNSYYRYGSTSILIDDQFHINENNKQTVNSIKKYSINNLKGLIDGVQEFNSFSHPEYLPENIVFLDQFVLCWSAWRDKYGSKEYYSEIDVQLINENKKIFISAVQYADIEITEKQFKIIELVPLGYDENYNLYPLQETSINFQENGTYTIAKQIIFEPPSFDKNEIEELYMRTKSLTKKFKQGIFPKQENNFQEGIAQYYLICYLNGIKESRKDLIESREYLDGSAAEWQIECLRILNKHEETIANNEYKT</sequence>